<gene>
    <name evidence="7" type="primary">LOC116241027</name>
</gene>
<dbReference type="GO" id="GO:0140410">
    <property type="term" value="F:monoatomic cation:bicarbonate symporter activity"/>
    <property type="evidence" value="ECO:0007669"/>
    <property type="project" value="TreeGrafter"/>
</dbReference>
<dbReference type="Ensembl" id="ENSPCLT00000028195.1">
    <property type="protein sequence ID" value="ENSPCLP00000020389.1"/>
    <property type="gene ID" value="ENSPCLG00000017825.1"/>
</dbReference>
<dbReference type="PANTHER" id="PTHR12191">
    <property type="entry name" value="SOLUTE CARRIER FAMILY 39"/>
    <property type="match status" value="1"/>
</dbReference>
<dbReference type="GO" id="GO:0005886">
    <property type="term" value="C:plasma membrane"/>
    <property type="evidence" value="ECO:0007669"/>
    <property type="project" value="TreeGrafter"/>
</dbReference>
<feature type="transmembrane region" description="Helical" evidence="6">
    <location>
        <begin position="257"/>
        <end position="277"/>
    </location>
</feature>
<keyword evidence="3 6" id="KW-0812">Transmembrane</keyword>
<evidence type="ECO:0000256" key="6">
    <source>
        <dbReference type="SAM" id="Phobius"/>
    </source>
</evidence>
<dbReference type="OrthoDB" id="200954at2759"/>
<organism evidence="7 8">
    <name type="scientific">Phasianus colchicus</name>
    <name type="common">Common pheasant</name>
    <dbReference type="NCBI Taxonomy" id="9054"/>
    <lineage>
        <taxon>Eukaryota</taxon>
        <taxon>Metazoa</taxon>
        <taxon>Chordata</taxon>
        <taxon>Craniata</taxon>
        <taxon>Vertebrata</taxon>
        <taxon>Euteleostomi</taxon>
        <taxon>Archelosauria</taxon>
        <taxon>Archosauria</taxon>
        <taxon>Dinosauria</taxon>
        <taxon>Saurischia</taxon>
        <taxon>Theropoda</taxon>
        <taxon>Coelurosauria</taxon>
        <taxon>Aves</taxon>
        <taxon>Neognathae</taxon>
        <taxon>Galloanserae</taxon>
        <taxon>Galliformes</taxon>
        <taxon>Phasianidae</taxon>
        <taxon>Phasianinae</taxon>
        <taxon>Phasianus</taxon>
    </lineage>
</organism>
<protein>
    <submittedName>
        <fullName evidence="7">Uncharacterized protein</fullName>
    </submittedName>
</protein>
<keyword evidence="5 6" id="KW-0472">Membrane</keyword>
<reference evidence="7" key="2">
    <citation type="submission" date="2025-09" db="UniProtKB">
        <authorList>
            <consortium name="Ensembl"/>
        </authorList>
    </citation>
    <scope>IDENTIFICATION</scope>
</reference>
<name>A0A669QI33_PHACC</name>
<dbReference type="KEGG" id="pcoc:116241027"/>
<comment type="subcellular location">
    <subcellularLocation>
        <location evidence="1">Membrane</location>
        <topology evidence="1">Multi-pass membrane protein</topology>
    </subcellularLocation>
</comment>
<dbReference type="Proteomes" id="UP000472261">
    <property type="component" value="Unplaced"/>
</dbReference>
<comment type="similarity">
    <text evidence="2">Belongs to the ZIP transporter (TC 2.A.5) family.</text>
</comment>
<evidence type="ECO:0000256" key="2">
    <source>
        <dbReference type="ARBA" id="ARBA00006939"/>
    </source>
</evidence>
<dbReference type="GeneID" id="116241027"/>
<evidence type="ECO:0000313" key="7">
    <source>
        <dbReference type="Ensembl" id="ENSPCLP00000020389.1"/>
    </source>
</evidence>
<dbReference type="InterPro" id="IPR003689">
    <property type="entry name" value="ZIP"/>
</dbReference>
<sequence>MGQRGTLLGNRLNLWGRAPLYGSEVHSMGLSSILWGRGADLQGRARFYGAEGPIYGAELHSMGQRGWSMGQSSNLRGRKADLCGRAAFYGAVGLIYGAELHSMGQWGRSMGQSCILWGNGAINRTELCSMGQRGDLWGRAVFYRAAGPIYGANLWGRAPFYKAAGTIYGAELCSMGQSSILWGSGANLWGRAPFCGAEGLIYGAELRSMGQRGRSMGQRGRCMGRGSVPWGSVADGGRPTGDMAALLRSGLSAGRAVLLNAVAALPALIGVGAGLAIGTDAEALRWVCGAAAGIFLYVALCDMMPALLQERSARPWLLLGLHCLGLISGWAALAGLALLEDSGAL</sequence>
<dbReference type="PANTHER" id="PTHR12191:SF21">
    <property type="entry name" value="ZINC TRANSPORTER ZIP4"/>
    <property type="match status" value="1"/>
</dbReference>
<keyword evidence="4 6" id="KW-1133">Transmembrane helix</keyword>
<proteinExistence type="inferred from homology"/>
<dbReference type="RefSeq" id="XP_031467493.1">
    <property type="nucleotide sequence ID" value="XM_031611633.1"/>
</dbReference>
<dbReference type="Pfam" id="PF02535">
    <property type="entry name" value="Zip"/>
    <property type="match status" value="1"/>
</dbReference>
<dbReference type="GO" id="GO:0005385">
    <property type="term" value="F:zinc ion transmembrane transporter activity"/>
    <property type="evidence" value="ECO:0007669"/>
    <property type="project" value="TreeGrafter"/>
</dbReference>
<keyword evidence="8" id="KW-1185">Reference proteome</keyword>
<dbReference type="GO" id="GO:0071578">
    <property type="term" value="P:zinc ion import across plasma membrane"/>
    <property type="evidence" value="ECO:0007669"/>
    <property type="project" value="TreeGrafter"/>
</dbReference>
<evidence type="ECO:0000313" key="8">
    <source>
        <dbReference type="Proteomes" id="UP000472261"/>
    </source>
</evidence>
<evidence type="ECO:0000256" key="1">
    <source>
        <dbReference type="ARBA" id="ARBA00004141"/>
    </source>
</evidence>
<evidence type="ECO:0000256" key="3">
    <source>
        <dbReference type="ARBA" id="ARBA00022692"/>
    </source>
</evidence>
<feature type="transmembrane region" description="Helical" evidence="6">
    <location>
        <begin position="283"/>
        <end position="304"/>
    </location>
</feature>
<feature type="transmembrane region" description="Helical" evidence="6">
    <location>
        <begin position="316"/>
        <end position="339"/>
    </location>
</feature>
<evidence type="ECO:0000256" key="4">
    <source>
        <dbReference type="ARBA" id="ARBA00022989"/>
    </source>
</evidence>
<dbReference type="GO" id="GO:0030003">
    <property type="term" value="P:intracellular monoatomic cation homeostasis"/>
    <property type="evidence" value="ECO:0007669"/>
    <property type="project" value="TreeGrafter"/>
</dbReference>
<evidence type="ECO:0000256" key="5">
    <source>
        <dbReference type="ARBA" id="ARBA00023136"/>
    </source>
</evidence>
<accession>A0A669QI33</accession>
<reference evidence="7" key="1">
    <citation type="submission" date="2025-08" db="UniProtKB">
        <authorList>
            <consortium name="Ensembl"/>
        </authorList>
    </citation>
    <scope>IDENTIFICATION</scope>
</reference>
<dbReference type="AlphaFoldDB" id="A0A669QI33"/>
<dbReference type="InterPro" id="IPR050799">
    <property type="entry name" value="ZIP_Transporter"/>
</dbReference>